<protein>
    <recommendedName>
        <fullName evidence="2">THAP9-like helix-turn-helix domain-containing protein</fullName>
    </recommendedName>
</protein>
<dbReference type="Pfam" id="PF12017">
    <property type="entry name" value="Tnp_P_element"/>
    <property type="match status" value="1"/>
</dbReference>
<keyword evidence="4" id="KW-1185">Reference proteome</keyword>
<evidence type="ECO:0000256" key="1">
    <source>
        <dbReference type="SAM" id="MobiDB-lite"/>
    </source>
</evidence>
<comment type="caution">
    <text evidence="3">The sequence shown here is derived from an EMBL/GenBank/DDBJ whole genome shotgun (WGS) entry which is preliminary data.</text>
</comment>
<reference evidence="3 4" key="1">
    <citation type="submission" date="2024-04" db="EMBL/GenBank/DDBJ databases">
        <title>Tritrichomonas musculus Genome.</title>
        <authorList>
            <person name="Alves-Ferreira E."/>
            <person name="Grigg M."/>
            <person name="Lorenzi H."/>
            <person name="Galac M."/>
        </authorList>
    </citation>
    <scope>NUCLEOTIDE SEQUENCE [LARGE SCALE GENOMIC DNA]</scope>
    <source>
        <strain evidence="3 4">EAF2021</strain>
    </source>
</reference>
<gene>
    <name evidence="3" type="ORF">M9Y10_037984</name>
</gene>
<evidence type="ECO:0000259" key="2">
    <source>
        <dbReference type="Pfam" id="PF12017"/>
    </source>
</evidence>
<proteinExistence type="predicted"/>
<name>A0ABR2K768_9EUKA</name>
<sequence>MDLVQRLFKGKHEAKQRRERNKYKLLYFRFCKTNSSDESDPYSDYSESDDLEEDQIENISNDPSESVSSDQSANDIFQINQDSIDYCAKIDLQNKKIRQSIITNIFNNVDKGNGARYTEEAKLFSYNLFCKSPDAYSYLRSLFPFPSESILHEIFNSAVSDHKKRHNRYK</sequence>
<evidence type="ECO:0000313" key="3">
    <source>
        <dbReference type="EMBL" id="KAK8886949.1"/>
    </source>
</evidence>
<feature type="compositionally biased region" description="Acidic residues" evidence="1">
    <location>
        <begin position="37"/>
        <end position="53"/>
    </location>
</feature>
<dbReference type="EMBL" id="JAPFFF010000006">
    <property type="protein sequence ID" value="KAK8886949.1"/>
    <property type="molecule type" value="Genomic_DNA"/>
</dbReference>
<dbReference type="Proteomes" id="UP001470230">
    <property type="component" value="Unassembled WGS sequence"/>
</dbReference>
<accession>A0ABR2K768</accession>
<organism evidence="3 4">
    <name type="scientific">Tritrichomonas musculus</name>
    <dbReference type="NCBI Taxonomy" id="1915356"/>
    <lineage>
        <taxon>Eukaryota</taxon>
        <taxon>Metamonada</taxon>
        <taxon>Parabasalia</taxon>
        <taxon>Tritrichomonadida</taxon>
        <taxon>Tritrichomonadidae</taxon>
        <taxon>Tritrichomonas</taxon>
    </lineage>
</organism>
<feature type="region of interest" description="Disordered" evidence="1">
    <location>
        <begin position="34"/>
        <end position="53"/>
    </location>
</feature>
<feature type="domain" description="THAP9-like helix-turn-helix" evidence="2">
    <location>
        <begin position="95"/>
        <end position="152"/>
    </location>
</feature>
<evidence type="ECO:0000313" key="4">
    <source>
        <dbReference type="Proteomes" id="UP001470230"/>
    </source>
</evidence>
<dbReference type="InterPro" id="IPR021896">
    <property type="entry name" value="THAP9-like_HTH"/>
</dbReference>